<keyword evidence="3" id="KW-0804">Transcription</keyword>
<reference evidence="6 7" key="1">
    <citation type="submission" date="2019-09" db="EMBL/GenBank/DDBJ databases">
        <authorList>
            <person name="Liu P."/>
        </authorList>
    </citation>
    <scope>NUCLEOTIDE SEQUENCE [LARGE SCALE GENOMIC DNA]</scope>
    <source>
        <strain evidence="6 7">TRM68085</strain>
    </source>
</reference>
<dbReference type="PANTHER" id="PTHR30055">
    <property type="entry name" value="HTH-TYPE TRANSCRIPTIONAL REGULATOR RUTR"/>
    <property type="match status" value="1"/>
</dbReference>
<proteinExistence type="predicted"/>
<evidence type="ECO:0000256" key="2">
    <source>
        <dbReference type="ARBA" id="ARBA00023125"/>
    </source>
</evidence>
<evidence type="ECO:0000313" key="7">
    <source>
        <dbReference type="Proteomes" id="UP000326907"/>
    </source>
</evidence>
<sequence length="202" mass="21691">MATRKRPEGHRLTLTEQARRAQLIAVTIEQVAARGYAGTTLASIAAAAGITKAAVFYHFESKDSLIDAAYSHVITVLTDEVAAQIRSAEAADGPAVYTRSMIRHFHEHPQHTRMIVEAADRDGAHYEPETRWGPLAQLIDAAARERGAPAVDPRTLAIITGGAIDAIVSEGLHDPTFDTVRAAARLTDLIDMALAPGVDSHL</sequence>
<feature type="DNA-binding region" description="H-T-H motif" evidence="4">
    <location>
        <begin position="40"/>
        <end position="59"/>
    </location>
</feature>
<dbReference type="InterPro" id="IPR001647">
    <property type="entry name" value="HTH_TetR"/>
</dbReference>
<gene>
    <name evidence="6" type="ORF">F5983_15150</name>
</gene>
<feature type="domain" description="HTH tetR-type" evidence="5">
    <location>
        <begin position="17"/>
        <end position="77"/>
    </location>
</feature>
<dbReference type="PANTHER" id="PTHR30055:SF234">
    <property type="entry name" value="HTH-TYPE TRANSCRIPTIONAL REGULATOR BETI"/>
    <property type="match status" value="1"/>
</dbReference>
<dbReference type="Pfam" id="PF00440">
    <property type="entry name" value="TetR_N"/>
    <property type="match status" value="1"/>
</dbReference>
<dbReference type="PROSITE" id="PS50977">
    <property type="entry name" value="HTH_TETR_2"/>
    <property type="match status" value="1"/>
</dbReference>
<dbReference type="InterPro" id="IPR009057">
    <property type="entry name" value="Homeodomain-like_sf"/>
</dbReference>
<keyword evidence="2 4" id="KW-0238">DNA-binding</keyword>
<dbReference type="GO" id="GO:0000976">
    <property type="term" value="F:transcription cis-regulatory region binding"/>
    <property type="evidence" value="ECO:0007669"/>
    <property type="project" value="TreeGrafter"/>
</dbReference>
<evidence type="ECO:0000256" key="3">
    <source>
        <dbReference type="ARBA" id="ARBA00023163"/>
    </source>
</evidence>
<keyword evidence="1" id="KW-0805">Transcription regulation</keyword>
<evidence type="ECO:0000259" key="5">
    <source>
        <dbReference type="PROSITE" id="PS50977"/>
    </source>
</evidence>
<dbReference type="InterPro" id="IPR050109">
    <property type="entry name" value="HTH-type_TetR-like_transc_reg"/>
</dbReference>
<dbReference type="Proteomes" id="UP000326907">
    <property type="component" value="Unassembled WGS sequence"/>
</dbReference>
<protein>
    <submittedName>
        <fullName evidence="6">TetR family transcriptional regulator</fullName>
    </submittedName>
</protein>
<evidence type="ECO:0000256" key="1">
    <source>
        <dbReference type="ARBA" id="ARBA00023015"/>
    </source>
</evidence>
<dbReference type="PRINTS" id="PR00455">
    <property type="entry name" value="HTHTETR"/>
</dbReference>
<organism evidence="6 7">
    <name type="scientific">Streptomyces arboris</name>
    <dbReference type="NCBI Taxonomy" id="2600619"/>
    <lineage>
        <taxon>Bacteria</taxon>
        <taxon>Bacillati</taxon>
        <taxon>Actinomycetota</taxon>
        <taxon>Actinomycetes</taxon>
        <taxon>Kitasatosporales</taxon>
        <taxon>Streptomycetaceae</taxon>
        <taxon>Streptomyces</taxon>
    </lineage>
</organism>
<dbReference type="InterPro" id="IPR023772">
    <property type="entry name" value="DNA-bd_HTH_TetR-type_CS"/>
</dbReference>
<accession>A0A5N5ELS5</accession>
<dbReference type="SUPFAM" id="SSF46689">
    <property type="entry name" value="Homeodomain-like"/>
    <property type="match status" value="1"/>
</dbReference>
<dbReference type="GO" id="GO:0003700">
    <property type="term" value="F:DNA-binding transcription factor activity"/>
    <property type="evidence" value="ECO:0007669"/>
    <property type="project" value="TreeGrafter"/>
</dbReference>
<evidence type="ECO:0000256" key="4">
    <source>
        <dbReference type="PROSITE-ProRule" id="PRU00335"/>
    </source>
</evidence>
<comment type="caution">
    <text evidence="6">The sequence shown here is derived from an EMBL/GenBank/DDBJ whole genome shotgun (WGS) entry which is preliminary data.</text>
</comment>
<dbReference type="EMBL" id="VYUA01000011">
    <property type="protein sequence ID" value="KAB2591795.1"/>
    <property type="molecule type" value="Genomic_DNA"/>
</dbReference>
<evidence type="ECO:0000313" key="6">
    <source>
        <dbReference type="EMBL" id="KAB2591795.1"/>
    </source>
</evidence>
<dbReference type="PROSITE" id="PS01081">
    <property type="entry name" value="HTH_TETR_1"/>
    <property type="match status" value="1"/>
</dbReference>
<keyword evidence="7" id="KW-1185">Reference proteome</keyword>
<dbReference type="Gene3D" id="1.10.357.10">
    <property type="entry name" value="Tetracycline Repressor, domain 2"/>
    <property type="match status" value="1"/>
</dbReference>
<name>A0A5N5ELS5_9ACTN</name>
<dbReference type="AlphaFoldDB" id="A0A5N5ELS5"/>